<dbReference type="PANTHER" id="PTHR30506:SF3">
    <property type="entry name" value="UPF0126 INNER MEMBRANE PROTEIN YADS-RELATED"/>
    <property type="match status" value="1"/>
</dbReference>
<organism evidence="8 9">
    <name type="scientific">Acidilobus saccharovorans (strain DSM 16705 / JCM 18335 / VKM B-2471 / 345-15)</name>
    <dbReference type="NCBI Taxonomy" id="666510"/>
    <lineage>
        <taxon>Archaea</taxon>
        <taxon>Thermoproteota</taxon>
        <taxon>Thermoprotei</taxon>
        <taxon>Acidilobales</taxon>
        <taxon>Acidilobaceae</taxon>
        <taxon>Acidilobus</taxon>
    </lineage>
</organism>
<dbReference type="GeneID" id="9498693"/>
<dbReference type="InterPro" id="IPR005115">
    <property type="entry name" value="Gly_transporter"/>
</dbReference>
<dbReference type="EMBL" id="CP001742">
    <property type="protein sequence ID" value="ADL18870.1"/>
    <property type="molecule type" value="Genomic_DNA"/>
</dbReference>
<feature type="domain" description="Glycine transporter" evidence="7">
    <location>
        <begin position="7"/>
        <end position="81"/>
    </location>
</feature>
<keyword evidence="4 6" id="KW-1133">Transmembrane helix</keyword>
<feature type="domain" description="Glycine transporter" evidence="7">
    <location>
        <begin position="95"/>
        <end position="168"/>
    </location>
</feature>
<keyword evidence="2" id="KW-1003">Cell membrane</keyword>
<feature type="transmembrane region" description="Helical" evidence="6">
    <location>
        <begin position="6"/>
        <end position="25"/>
    </location>
</feature>
<dbReference type="Pfam" id="PF03458">
    <property type="entry name" value="Gly_transporter"/>
    <property type="match status" value="2"/>
</dbReference>
<dbReference type="InParanoid" id="D9Q0N2"/>
<dbReference type="Proteomes" id="UP000000346">
    <property type="component" value="Chromosome"/>
</dbReference>
<feature type="transmembrane region" description="Helical" evidence="6">
    <location>
        <begin position="32"/>
        <end position="53"/>
    </location>
</feature>
<sequence>MVSLLGLLNYIGIVSFSASGALKGVRKGLDIFGVAVLGLVTSYAGGIIAEVLLGMVPPLVLKDPLDLLMSIAVSIGVFYFWRALQRPSTAKALFVADAIGLADFAVFGAYLATSRGLNVVAVAIIATLVGTGGGALRDVLVGEIPMVLRREIYATAAAAGGVVYYLAQELSKVYASAFGLVTVLALRLVSYELGLELPRANQAQAV</sequence>
<evidence type="ECO:0000256" key="2">
    <source>
        <dbReference type="ARBA" id="ARBA00022475"/>
    </source>
</evidence>
<evidence type="ECO:0000256" key="5">
    <source>
        <dbReference type="ARBA" id="ARBA00023136"/>
    </source>
</evidence>
<evidence type="ECO:0000313" key="9">
    <source>
        <dbReference type="Proteomes" id="UP000000346"/>
    </source>
</evidence>
<dbReference type="eggNOG" id="arCOG04641">
    <property type="taxonomic scope" value="Archaea"/>
</dbReference>
<evidence type="ECO:0000259" key="7">
    <source>
        <dbReference type="Pfam" id="PF03458"/>
    </source>
</evidence>
<keyword evidence="5 6" id="KW-0472">Membrane</keyword>
<evidence type="ECO:0000256" key="6">
    <source>
        <dbReference type="SAM" id="Phobius"/>
    </source>
</evidence>
<evidence type="ECO:0000256" key="4">
    <source>
        <dbReference type="ARBA" id="ARBA00022989"/>
    </source>
</evidence>
<dbReference type="KEGG" id="asc:ASAC_0463"/>
<protein>
    <submittedName>
        <fullName evidence="8">Membrane protein</fullName>
    </submittedName>
</protein>
<accession>D9Q0N2</accession>
<dbReference type="STRING" id="666510.ASAC_0463"/>
<keyword evidence="3 6" id="KW-0812">Transmembrane</keyword>
<feature type="transmembrane region" description="Helical" evidence="6">
    <location>
        <begin position="65"/>
        <end position="81"/>
    </location>
</feature>
<comment type="subcellular location">
    <subcellularLocation>
        <location evidence="1">Cell membrane</location>
        <topology evidence="1">Multi-pass membrane protein</topology>
    </subcellularLocation>
</comment>
<evidence type="ECO:0000313" key="8">
    <source>
        <dbReference type="EMBL" id="ADL18870.1"/>
    </source>
</evidence>
<proteinExistence type="predicted"/>
<dbReference type="OrthoDB" id="116318at2157"/>
<dbReference type="AlphaFoldDB" id="D9Q0N2"/>
<gene>
    <name evidence="8" type="ordered locus">ASAC_0463</name>
</gene>
<dbReference type="PANTHER" id="PTHR30506">
    <property type="entry name" value="INNER MEMBRANE PROTEIN"/>
    <property type="match status" value="1"/>
</dbReference>
<feature type="transmembrane region" description="Helical" evidence="6">
    <location>
        <begin position="93"/>
        <end position="113"/>
    </location>
</feature>
<dbReference type="GO" id="GO:0005886">
    <property type="term" value="C:plasma membrane"/>
    <property type="evidence" value="ECO:0007669"/>
    <property type="project" value="UniProtKB-SubCell"/>
</dbReference>
<evidence type="ECO:0000256" key="3">
    <source>
        <dbReference type="ARBA" id="ARBA00022692"/>
    </source>
</evidence>
<reference evidence="8 9" key="1">
    <citation type="journal article" date="2010" name="Appl. Environ. Microbiol.">
        <title>The genome sequence of the crenarchaeon Acidilobus saccharovorans supports a new order, Acidilobales, and suggests an important ecological role in terrestrial acidic hot springs.</title>
        <authorList>
            <person name="Mardanov A.V."/>
            <person name="Svetlitchnyi V.A."/>
            <person name="Beletsky A.V."/>
            <person name="Prokofeva M.I."/>
            <person name="Bonch-Osmolovskaya E.A."/>
            <person name="Ravin N.V."/>
            <person name="Skryabin K.G."/>
        </authorList>
    </citation>
    <scope>NUCLEOTIDE SEQUENCE [LARGE SCALE GENOMIC DNA]</scope>
    <source>
        <strain evidence="9">DSM 16705 / JCM 18335 / VKM B-2471 / 345-15</strain>
    </source>
</reference>
<keyword evidence="9" id="KW-1185">Reference proteome</keyword>
<evidence type="ECO:0000256" key="1">
    <source>
        <dbReference type="ARBA" id="ARBA00004651"/>
    </source>
</evidence>
<dbReference type="HOGENOM" id="CLU_064906_2_1_2"/>
<name>D9Q0N2_ACIS3</name>
<dbReference type="RefSeq" id="WP_013266382.1">
    <property type="nucleotide sequence ID" value="NC_014374.1"/>
</dbReference>
<feature type="transmembrane region" description="Helical" evidence="6">
    <location>
        <begin position="119"/>
        <end position="140"/>
    </location>
</feature>